<protein>
    <submittedName>
        <fullName evidence="4">60S ribosomal protein L35a</fullName>
    </submittedName>
</protein>
<evidence type="ECO:0000256" key="2">
    <source>
        <dbReference type="ARBA" id="ARBA00022980"/>
    </source>
</evidence>
<evidence type="ECO:0000256" key="3">
    <source>
        <dbReference type="ARBA" id="ARBA00023274"/>
    </source>
</evidence>
<dbReference type="GO" id="GO:0003735">
    <property type="term" value="F:structural constituent of ribosome"/>
    <property type="evidence" value="ECO:0007669"/>
    <property type="project" value="InterPro"/>
</dbReference>
<organism evidence="4 5">
    <name type="scientific">Spraguea lophii (strain 42_110)</name>
    <name type="common">Microsporidian parasite</name>
    <dbReference type="NCBI Taxonomy" id="1358809"/>
    <lineage>
        <taxon>Eukaryota</taxon>
        <taxon>Fungi</taxon>
        <taxon>Fungi incertae sedis</taxon>
        <taxon>Microsporidia</taxon>
        <taxon>Spragueidae</taxon>
        <taxon>Spraguea</taxon>
    </lineage>
</organism>
<dbReference type="HOGENOM" id="CLU_100745_3_0_1"/>
<accession>S7W662</accession>
<evidence type="ECO:0000313" key="4">
    <source>
        <dbReference type="EMBL" id="EPR78285.1"/>
    </source>
</evidence>
<evidence type="ECO:0000256" key="1">
    <source>
        <dbReference type="ARBA" id="ARBA00009269"/>
    </source>
</evidence>
<keyword evidence="6 7" id="KW-0002">3D-structure</keyword>
<dbReference type="GO" id="GO:0005840">
    <property type="term" value="C:ribosome"/>
    <property type="evidence" value="ECO:0007669"/>
    <property type="project" value="UniProtKB-KW"/>
</dbReference>
<keyword evidence="2 4" id="KW-0689">Ribosomal protein</keyword>
<proteinExistence type="evidence at protein level"/>
<dbReference type="EMBL" id="ATCN01000899">
    <property type="protein sequence ID" value="EPR78285.1"/>
    <property type="molecule type" value="Genomic_DNA"/>
</dbReference>
<dbReference type="InterPro" id="IPR009000">
    <property type="entry name" value="Transl_B-barrel_sf"/>
</dbReference>
<dbReference type="Gene3D" id="2.40.10.190">
    <property type="entry name" value="translation elongation factor selb, chain A, domain 4"/>
    <property type="match status" value="1"/>
</dbReference>
<keyword evidence="5" id="KW-1185">Reference proteome</keyword>
<dbReference type="AlphaFoldDB" id="S7W662"/>
<dbReference type="EMDB" id="EMD-17457"/>
<dbReference type="STRING" id="1358809.S7W662"/>
<comment type="similarity">
    <text evidence="1">Belongs to the eukaryotic ribosomal protein eL33 family.</text>
</comment>
<evidence type="ECO:0007829" key="7">
    <source>
        <dbReference type="PDB" id="8P5D"/>
    </source>
</evidence>
<dbReference type="InterPro" id="IPR038661">
    <property type="entry name" value="Ribosomal_eL33_sf"/>
</dbReference>
<dbReference type="InterPro" id="IPR001780">
    <property type="entry name" value="Ribosomal_eL33"/>
</dbReference>
<dbReference type="GO" id="GO:1990904">
    <property type="term" value="C:ribonucleoprotein complex"/>
    <property type="evidence" value="ECO:0007669"/>
    <property type="project" value="UniProtKB-KW"/>
</dbReference>
<sequence>MEVIKKIELKERVCAKGTLYSHKRSKKNIYPRYSLITIENVKTREAAMKYVGNAVELFKPESTKEESIHGIIKAVHGRSGAVRAKFSRNISPVEMGSKVYIKLYKMNEDEI</sequence>
<dbReference type="PDB" id="8P5D">
    <property type="method" value="EM"/>
    <property type="resolution" value="10.80 A"/>
    <property type="chains" value="LFF=1-111"/>
</dbReference>
<dbReference type="Proteomes" id="UP000014978">
    <property type="component" value="Unassembled WGS sequence"/>
</dbReference>
<evidence type="ECO:0007829" key="6">
    <source>
        <dbReference type="PDB" id="7QCA"/>
    </source>
</evidence>
<keyword evidence="3" id="KW-0687">Ribonucleoprotein</keyword>
<dbReference type="PANTHER" id="PTHR10902">
    <property type="entry name" value="60S RIBOSOMAL PROTEIN L35A"/>
    <property type="match status" value="1"/>
</dbReference>
<dbReference type="GO" id="GO:0006412">
    <property type="term" value="P:translation"/>
    <property type="evidence" value="ECO:0007669"/>
    <property type="project" value="InterPro"/>
</dbReference>
<dbReference type="VEuPathDB" id="MicrosporidiaDB:SLOPH_71"/>
<evidence type="ECO:0000313" key="5">
    <source>
        <dbReference type="Proteomes" id="UP000014978"/>
    </source>
</evidence>
<dbReference type="SUPFAM" id="SSF50447">
    <property type="entry name" value="Translation proteins"/>
    <property type="match status" value="1"/>
</dbReference>
<dbReference type="OMA" id="YRTNKHH"/>
<reference evidence="6 7" key="2">
    <citation type="journal article" date="2023" name="Nat. Microbiol.">
        <title>CryoEM reveals that ribosomes in microsporidian spores are locked in a dimeric hibernating state.</title>
        <authorList>
            <person name="McLaren M."/>
            <person name="Conners R."/>
            <person name="Isupov M.N."/>
            <person name="Gil-Diez P."/>
            <person name="Gambelli L."/>
            <person name="Gold V.A.M."/>
            <person name="Walter A."/>
            <person name="Connell S.R."/>
            <person name="Williams B."/>
            <person name="Daum B."/>
        </authorList>
    </citation>
    <scope>STRUCTURE BY ELECTRON MICROSCOPY (2.79 ANGSTROMS)</scope>
</reference>
<dbReference type="OrthoDB" id="1166329at2759"/>
<dbReference type="EMDB" id="EMD-13892"/>
<reference evidence="5" key="1">
    <citation type="journal article" date="2013" name="PLoS Genet.">
        <title>The genome of Spraguea lophii and the basis of host-microsporidian interactions.</title>
        <authorList>
            <person name="Campbell S.E."/>
            <person name="Williams T.A."/>
            <person name="Yousuf A."/>
            <person name="Soanes D.M."/>
            <person name="Paszkiewicz K.H."/>
            <person name="Williams B.A.P."/>
        </authorList>
    </citation>
    <scope>NUCLEOTIDE SEQUENCE [LARGE SCALE GENOMIC DNA]</scope>
    <source>
        <strain evidence="5">42_110</strain>
    </source>
</reference>
<dbReference type="Pfam" id="PF01247">
    <property type="entry name" value="Ribosomal_L35Ae"/>
    <property type="match status" value="1"/>
</dbReference>
<dbReference type="EMDB" id="EMD-17448"/>
<dbReference type="PDB" id="7QCA">
    <property type="method" value="EM"/>
    <property type="resolution" value="2.79 A"/>
    <property type="chains" value="LFF=1-111"/>
</dbReference>
<name>S7W662_SPRLO</name>
<dbReference type="PDB" id="8P60">
    <property type="method" value="EM"/>
    <property type="resolution" value="14.30 A"/>
    <property type="chains" value="KFF/LFF=1-111"/>
</dbReference>
<dbReference type="FunCoup" id="S7W662">
    <property type="interactions" value="139"/>
</dbReference>
<dbReference type="InParanoid" id="S7W662"/>
<comment type="caution">
    <text evidence="4">The sequence shown here is derived from an EMBL/GenBank/DDBJ whole genome shotgun (WGS) entry which is preliminary data.</text>
</comment>
<gene>
    <name evidence="4" type="ORF">SLOPH_71</name>
</gene>